<organism evidence="9">
    <name type="scientific">freshwater metagenome</name>
    <dbReference type="NCBI Taxonomy" id="449393"/>
    <lineage>
        <taxon>unclassified sequences</taxon>
        <taxon>metagenomes</taxon>
        <taxon>ecological metagenomes</taxon>
    </lineage>
</organism>
<dbReference type="HAMAP" id="MF_00101">
    <property type="entry name" value="AcpS"/>
    <property type="match status" value="1"/>
</dbReference>
<keyword evidence="2" id="KW-0808">Transferase</keyword>
<dbReference type="NCBIfam" id="TIGR00516">
    <property type="entry name" value="acpS"/>
    <property type="match status" value="1"/>
</dbReference>
<keyword evidence="3" id="KW-0479">Metal-binding</keyword>
<name>A0A6J6S1N3_9ZZZZ</name>
<dbReference type="InterPro" id="IPR002582">
    <property type="entry name" value="ACPS"/>
</dbReference>
<feature type="domain" description="4'-phosphopantetheinyl transferase" evidence="8">
    <location>
        <begin position="8"/>
        <end position="118"/>
    </location>
</feature>
<keyword evidence="6" id="KW-0443">Lipid metabolism</keyword>
<dbReference type="EMBL" id="CAFBPQ010000076">
    <property type="protein sequence ID" value="CAB5032435.1"/>
    <property type="molecule type" value="Genomic_DNA"/>
</dbReference>
<dbReference type="EMBL" id="CAEZYK010000068">
    <property type="protein sequence ID" value="CAB4728447.1"/>
    <property type="molecule type" value="Genomic_DNA"/>
</dbReference>
<dbReference type="EMBL" id="CAFBMM010000066">
    <property type="protein sequence ID" value="CAB4911927.1"/>
    <property type="molecule type" value="Genomic_DNA"/>
</dbReference>
<sequence length="130" mass="13851">MTGLGVVGLGSDLVEIERFRLALTRSINLCERLFSEAEQNYANTHKDPTKSLAARFAAKEAVMKALGVGLGDFAFKDVEVVRTKNGAPSIALRGRAKTLANEKGVSSWHVSLTHTDTAALAVVLALRGAN</sequence>
<dbReference type="InterPro" id="IPR008278">
    <property type="entry name" value="4-PPantetheinyl_Trfase_dom"/>
</dbReference>
<evidence type="ECO:0000256" key="3">
    <source>
        <dbReference type="ARBA" id="ARBA00022723"/>
    </source>
</evidence>
<evidence type="ECO:0000256" key="4">
    <source>
        <dbReference type="ARBA" id="ARBA00022832"/>
    </source>
</evidence>
<evidence type="ECO:0000256" key="2">
    <source>
        <dbReference type="ARBA" id="ARBA00022679"/>
    </source>
</evidence>
<dbReference type="NCBIfam" id="NF000832">
    <property type="entry name" value="PRK00070.3-2"/>
    <property type="match status" value="1"/>
</dbReference>
<evidence type="ECO:0000313" key="9">
    <source>
        <dbReference type="EMBL" id="CAB4728447.1"/>
    </source>
</evidence>
<dbReference type="InterPro" id="IPR004568">
    <property type="entry name" value="Ppantetheine-prot_Trfase_dom"/>
</dbReference>
<evidence type="ECO:0000313" key="11">
    <source>
        <dbReference type="EMBL" id="CAB4974292.1"/>
    </source>
</evidence>
<evidence type="ECO:0000259" key="8">
    <source>
        <dbReference type="Pfam" id="PF01648"/>
    </source>
</evidence>
<protein>
    <submittedName>
        <fullName evidence="9">Unannotated protein</fullName>
    </submittedName>
</protein>
<dbReference type="EMBL" id="CAFBOF010000010">
    <property type="protein sequence ID" value="CAB4974292.1"/>
    <property type="molecule type" value="Genomic_DNA"/>
</dbReference>
<dbReference type="SUPFAM" id="SSF56214">
    <property type="entry name" value="4'-phosphopantetheinyl transferase"/>
    <property type="match status" value="1"/>
</dbReference>
<evidence type="ECO:0000256" key="5">
    <source>
        <dbReference type="ARBA" id="ARBA00022842"/>
    </source>
</evidence>
<dbReference type="GO" id="GO:0000287">
    <property type="term" value="F:magnesium ion binding"/>
    <property type="evidence" value="ECO:0007669"/>
    <property type="project" value="InterPro"/>
</dbReference>
<keyword evidence="5" id="KW-0460">Magnesium</keyword>
<evidence type="ECO:0000256" key="7">
    <source>
        <dbReference type="ARBA" id="ARBA00023160"/>
    </source>
</evidence>
<keyword evidence="4" id="KW-0276">Fatty acid metabolism</keyword>
<dbReference type="InterPro" id="IPR037143">
    <property type="entry name" value="4-PPantetheinyl_Trfase_dom_sf"/>
</dbReference>
<dbReference type="NCBIfam" id="TIGR00556">
    <property type="entry name" value="pantethn_trn"/>
    <property type="match status" value="1"/>
</dbReference>
<accession>A0A6J6S1N3</accession>
<evidence type="ECO:0000256" key="1">
    <source>
        <dbReference type="ARBA" id="ARBA00022516"/>
    </source>
</evidence>
<dbReference type="GO" id="GO:0006633">
    <property type="term" value="P:fatty acid biosynthetic process"/>
    <property type="evidence" value="ECO:0007669"/>
    <property type="project" value="UniProtKB-KW"/>
</dbReference>
<reference evidence="9" key="1">
    <citation type="submission" date="2020-05" db="EMBL/GenBank/DDBJ databases">
        <authorList>
            <person name="Chiriac C."/>
            <person name="Salcher M."/>
            <person name="Ghai R."/>
            <person name="Kavagutti S V."/>
        </authorList>
    </citation>
    <scope>NUCLEOTIDE SEQUENCE</scope>
</reference>
<evidence type="ECO:0000256" key="6">
    <source>
        <dbReference type="ARBA" id="ARBA00023098"/>
    </source>
</evidence>
<dbReference type="Gene3D" id="3.90.470.20">
    <property type="entry name" value="4'-phosphopantetheinyl transferase domain"/>
    <property type="match status" value="1"/>
</dbReference>
<keyword evidence="7" id="KW-0275">Fatty acid biosynthesis</keyword>
<proteinExistence type="inferred from homology"/>
<keyword evidence="1" id="KW-0444">Lipid biosynthesis</keyword>
<dbReference type="AlphaFoldDB" id="A0A6J6S1N3"/>
<dbReference type="Pfam" id="PF01648">
    <property type="entry name" value="ACPS"/>
    <property type="match status" value="1"/>
</dbReference>
<dbReference type="GO" id="GO:0008897">
    <property type="term" value="F:holo-[acyl-carrier-protein] synthase activity"/>
    <property type="evidence" value="ECO:0007669"/>
    <property type="project" value="InterPro"/>
</dbReference>
<gene>
    <name evidence="9" type="ORF">UFOPK2683_01124</name>
    <name evidence="10" type="ORF">UFOPK3605_01174</name>
    <name evidence="11" type="ORF">UFOPK3897_00716</name>
    <name evidence="12" type="ORF">UFOPK4121_01531</name>
</gene>
<evidence type="ECO:0000313" key="12">
    <source>
        <dbReference type="EMBL" id="CAB5032435.1"/>
    </source>
</evidence>
<evidence type="ECO:0000313" key="10">
    <source>
        <dbReference type="EMBL" id="CAB4911927.1"/>
    </source>
</evidence>